<comment type="similarity">
    <text evidence="2">Belongs to the major facilitator superfamily. Monocarboxylate porter (TC 2.A.1.13) family.</text>
</comment>
<feature type="transmembrane region" description="Helical" evidence="4">
    <location>
        <begin position="93"/>
        <end position="115"/>
    </location>
</feature>
<feature type="transmembrane region" description="Helical" evidence="4">
    <location>
        <begin position="121"/>
        <end position="144"/>
    </location>
</feature>
<feature type="transmembrane region" description="Helical" evidence="4">
    <location>
        <begin position="352"/>
        <end position="376"/>
    </location>
</feature>
<feature type="compositionally biased region" description="Low complexity" evidence="3">
    <location>
        <begin position="422"/>
        <end position="438"/>
    </location>
</feature>
<feature type="transmembrane region" description="Helical" evidence="4">
    <location>
        <begin position="58"/>
        <end position="81"/>
    </location>
</feature>
<evidence type="ECO:0000256" key="3">
    <source>
        <dbReference type="SAM" id="MobiDB-lite"/>
    </source>
</evidence>
<evidence type="ECO:0000256" key="1">
    <source>
        <dbReference type="ARBA" id="ARBA00004141"/>
    </source>
</evidence>
<feature type="transmembrane region" description="Helical" evidence="4">
    <location>
        <begin position="151"/>
        <end position="172"/>
    </location>
</feature>
<accession>A0ABR2IXD4</accession>
<dbReference type="InterPro" id="IPR020846">
    <property type="entry name" value="MFS_dom"/>
</dbReference>
<feature type="transmembrane region" description="Helical" evidence="4">
    <location>
        <begin position="314"/>
        <end position="340"/>
    </location>
</feature>
<feature type="transmembrane region" description="Helical" evidence="4">
    <location>
        <begin position="396"/>
        <end position="414"/>
    </location>
</feature>
<dbReference type="EMBL" id="JAPCWZ010000004">
    <property type="protein sequence ID" value="KAK8869265.1"/>
    <property type="molecule type" value="Genomic_DNA"/>
</dbReference>
<keyword evidence="7" id="KW-1185">Reference proteome</keyword>
<keyword evidence="4" id="KW-1133">Transmembrane helix</keyword>
<evidence type="ECO:0000256" key="2">
    <source>
        <dbReference type="ARBA" id="ARBA00006727"/>
    </source>
</evidence>
<keyword evidence="4" id="KW-0812">Transmembrane</keyword>
<dbReference type="InterPro" id="IPR036259">
    <property type="entry name" value="MFS_trans_sf"/>
</dbReference>
<proteinExistence type="inferred from homology"/>
<dbReference type="PANTHER" id="PTHR11360">
    <property type="entry name" value="MONOCARBOXYLATE TRANSPORTER"/>
    <property type="match status" value="1"/>
</dbReference>
<evidence type="ECO:0000259" key="5">
    <source>
        <dbReference type="PROSITE" id="PS50850"/>
    </source>
</evidence>
<feature type="region of interest" description="Disordered" evidence="3">
    <location>
        <begin position="421"/>
        <end position="456"/>
    </location>
</feature>
<dbReference type="Gene3D" id="1.20.1250.20">
    <property type="entry name" value="MFS general substrate transporter like domains"/>
    <property type="match status" value="2"/>
</dbReference>
<evidence type="ECO:0000313" key="6">
    <source>
        <dbReference type="EMBL" id="KAK8869265.1"/>
    </source>
</evidence>
<sequence>MGGAKATDGLPLRDGGRQAWTLLFAVSLIITLTWGFGSCFGVFRAYYFTHAPLAGNHLVVSTGVIQIGILQISPPFLLRYLGARPAQRKPMMWLGMVMIVVATIGAAFSNIPVGVIMTQGVLYGIGSGLLFAPSISFIDEWFLLKRGIANGIFFGANNLAAAAFSPIFSVVLEKFGSRATLIAWAIFAGVGISLGILLVHPRVSANSEGTTKSTFSWRPFGRLKFYLFAVSMFLQGLSNFLPAAYLPSYSTEIGLPLAQGSLLITFLSISGMIGQTLLGFMADKVGGQVPLLLSTLVSTFAVLVLWGFGSKYWMLVLVAILFGAFSFSFAVVLSHMASAVVGGFDEANEETVVSAALLAIRGVACVASGYTGAAVVGTSEHIGIQPGYGAGKWRGLIIYVAVLMFAASVGAAGLRTTLKRTSAAPSSEPSSEALEVSARVTGLQTESQRPMEEKAT</sequence>
<dbReference type="InterPro" id="IPR011701">
    <property type="entry name" value="MFS"/>
</dbReference>
<organism evidence="6 7">
    <name type="scientific">Apiospora arundinis</name>
    <dbReference type="NCBI Taxonomy" id="335852"/>
    <lineage>
        <taxon>Eukaryota</taxon>
        <taxon>Fungi</taxon>
        <taxon>Dikarya</taxon>
        <taxon>Ascomycota</taxon>
        <taxon>Pezizomycotina</taxon>
        <taxon>Sordariomycetes</taxon>
        <taxon>Xylariomycetidae</taxon>
        <taxon>Amphisphaeriales</taxon>
        <taxon>Apiosporaceae</taxon>
        <taxon>Apiospora</taxon>
    </lineage>
</organism>
<feature type="domain" description="Major facilitator superfamily (MFS) profile" evidence="5">
    <location>
        <begin position="224"/>
        <end position="456"/>
    </location>
</feature>
<dbReference type="PANTHER" id="PTHR11360:SF287">
    <property type="entry name" value="MFS MONOCARBOXYLATE TRANSPORTER"/>
    <property type="match status" value="1"/>
</dbReference>
<dbReference type="Proteomes" id="UP001390339">
    <property type="component" value="Unassembled WGS sequence"/>
</dbReference>
<dbReference type="SUPFAM" id="SSF103473">
    <property type="entry name" value="MFS general substrate transporter"/>
    <property type="match status" value="1"/>
</dbReference>
<feature type="transmembrane region" description="Helical" evidence="4">
    <location>
        <begin position="20"/>
        <end position="46"/>
    </location>
</feature>
<keyword evidence="4" id="KW-0472">Membrane</keyword>
<evidence type="ECO:0000256" key="4">
    <source>
        <dbReference type="SAM" id="Phobius"/>
    </source>
</evidence>
<dbReference type="PROSITE" id="PS50850">
    <property type="entry name" value="MFS"/>
    <property type="match status" value="1"/>
</dbReference>
<evidence type="ECO:0000313" key="7">
    <source>
        <dbReference type="Proteomes" id="UP001390339"/>
    </source>
</evidence>
<feature type="transmembrane region" description="Helical" evidence="4">
    <location>
        <begin position="257"/>
        <end position="282"/>
    </location>
</feature>
<dbReference type="InterPro" id="IPR050327">
    <property type="entry name" value="Proton-linked_MCT"/>
</dbReference>
<dbReference type="Pfam" id="PF07690">
    <property type="entry name" value="MFS_1"/>
    <property type="match status" value="1"/>
</dbReference>
<gene>
    <name evidence="6" type="ORF">PGQ11_007843</name>
</gene>
<feature type="transmembrane region" description="Helical" evidence="4">
    <location>
        <begin position="225"/>
        <end position="245"/>
    </location>
</feature>
<feature type="transmembrane region" description="Helical" evidence="4">
    <location>
        <begin position="178"/>
        <end position="199"/>
    </location>
</feature>
<name>A0ABR2IXD4_9PEZI</name>
<protein>
    <submittedName>
        <fullName evidence="6">MFS general substrate transporter</fullName>
    </submittedName>
</protein>
<comment type="subcellular location">
    <subcellularLocation>
        <location evidence="1">Membrane</location>
        <topology evidence="1">Multi-pass membrane protein</topology>
    </subcellularLocation>
</comment>
<reference evidence="6 7" key="1">
    <citation type="journal article" date="2024" name="IMA Fungus">
        <title>Apiospora arundinis, a panoply of carbohydrate-active enzymes and secondary metabolites.</title>
        <authorList>
            <person name="Sorensen T."/>
            <person name="Petersen C."/>
            <person name="Muurmann A.T."/>
            <person name="Christiansen J.V."/>
            <person name="Brundto M.L."/>
            <person name="Overgaard C.K."/>
            <person name="Boysen A.T."/>
            <person name="Wollenberg R.D."/>
            <person name="Larsen T.O."/>
            <person name="Sorensen J.L."/>
            <person name="Nielsen K.L."/>
            <person name="Sondergaard T.E."/>
        </authorList>
    </citation>
    <scope>NUCLEOTIDE SEQUENCE [LARGE SCALE GENOMIC DNA]</scope>
    <source>
        <strain evidence="6 7">AAU 773</strain>
    </source>
</reference>
<feature type="transmembrane region" description="Helical" evidence="4">
    <location>
        <begin position="289"/>
        <end position="308"/>
    </location>
</feature>
<comment type="caution">
    <text evidence="6">The sequence shown here is derived from an EMBL/GenBank/DDBJ whole genome shotgun (WGS) entry which is preliminary data.</text>
</comment>